<proteinExistence type="predicted"/>
<reference evidence="1 2" key="1">
    <citation type="journal article" date="2015" name="Proc. Natl. Acad. Sci. U.S.A.">
        <title>The resurrection genome of Boea hygrometrica: A blueprint for survival of dehydration.</title>
        <authorList>
            <person name="Xiao L."/>
            <person name="Yang G."/>
            <person name="Zhang L."/>
            <person name="Yang X."/>
            <person name="Zhao S."/>
            <person name="Ji Z."/>
            <person name="Zhou Q."/>
            <person name="Hu M."/>
            <person name="Wang Y."/>
            <person name="Chen M."/>
            <person name="Xu Y."/>
            <person name="Jin H."/>
            <person name="Xiao X."/>
            <person name="Hu G."/>
            <person name="Bao F."/>
            <person name="Hu Y."/>
            <person name="Wan P."/>
            <person name="Li L."/>
            <person name="Deng X."/>
            <person name="Kuang T."/>
            <person name="Xiang C."/>
            <person name="Zhu J.K."/>
            <person name="Oliver M.J."/>
            <person name="He Y."/>
        </authorList>
    </citation>
    <scope>NUCLEOTIDE SEQUENCE [LARGE SCALE GENOMIC DNA]</scope>
    <source>
        <strain evidence="2">cv. XS01</strain>
    </source>
</reference>
<name>A0A2Z7ACR9_9LAMI</name>
<evidence type="ECO:0000313" key="1">
    <source>
        <dbReference type="EMBL" id="KZV19135.1"/>
    </source>
</evidence>
<protein>
    <submittedName>
        <fullName evidence="1">Uncharacterized protein</fullName>
    </submittedName>
</protein>
<keyword evidence="2" id="KW-1185">Reference proteome</keyword>
<accession>A0A2Z7ACR9</accession>
<organism evidence="1 2">
    <name type="scientific">Dorcoceras hygrometricum</name>
    <dbReference type="NCBI Taxonomy" id="472368"/>
    <lineage>
        <taxon>Eukaryota</taxon>
        <taxon>Viridiplantae</taxon>
        <taxon>Streptophyta</taxon>
        <taxon>Embryophyta</taxon>
        <taxon>Tracheophyta</taxon>
        <taxon>Spermatophyta</taxon>
        <taxon>Magnoliopsida</taxon>
        <taxon>eudicotyledons</taxon>
        <taxon>Gunneridae</taxon>
        <taxon>Pentapetalae</taxon>
        <taxon>asterids</taxon>
        <taxon>lamiids</taxon>
        <taxon>Lamiales</taxon>
        <taxon>Gesneriaceae</taxon>
        <taxon>Didymocarpoideae</taxon>
        <taxon>Trichosporeae</taxon>
        <taxon>Loxocarpinae</taxon>
        <taxon>Dorcoceras</taxon>
    </lineage>
</organism>
<dbReference type="Proteomes" id="UP000250235">
    <property type="component" value="Unassembled WGS sequence"/>
</dbReference>
<dbReference type="AlphaFoldDB" id="A0A2Z7ACR9"/>
<gene>
    <name evidence="1" type="ORF">F511_39658</name>
</gene>
<evidence type="ECO:0000313" key="2">
    <source>
        <dbReference type="Proteomes" id="UP000250235"/>
    </source>
</evidence>
<dbReference type="EMBL" id="KV016823">
    <property type="protein sequence ID" value="KZV19135.1"/>
    <property type="molecule type" value="Genomic_DNA"/>
</dbReference>
<sequence>MCVPALAVGIDWSSSASLDFDRWCISTYPAVASDQLLVTDLCCSDLIVAVVCGNCSSEVKLSHCIRKIIFISAVVAVLCCCSVFLPGCEGDVIPHSHLPAGFQGYTAGRGFDPAGGAPGGG</sequence>